<dbReference type="GeneTree" id="ENSGT00940000158003"/>
<dbReference type="Gene3D" id="2.130.10.10">
    <property type="entry name" value="YVTN repeat-like/Quinoprotein amine dehydrogenase"/>
    <property type="match status" value="1"/>
</dbReference>
<dbReference type="OMA" id="MAWSVIG"/>
<dbReference type="Proteomes" id="UP000240080">
    <property type="component" value="Unplaced"/>
</dbReference>
<dbReference type="STRING" id="9597.ENSPPAP00000009873"/>
<keyword evidence="2" id="KW-1185">Reference proteome</keyword>
<reference evidence="1" key="1">
    <citation type="submission" date="2025-08" db="UniProtKB">
        <authorList>
            <consortium name="Ensembl"/>
        </authorList>
    </citation>
    <scope>IDENTIFICATION</scope>
</reference>
<dbReference type="Pfam" id="PF00400">
    <property type="entry name" value="WD40"/>
    <property type="match status" value="2"/>
</dbReference>
<dbReference type="AlphaFoldDB" id="A0A2R9A1V1"/>
<organism evidence="1 2">
    <name type="scientific">Pan paniscus</name>
    <name type="common">Pygmy chimpanzee</name>
    <name type="synonym">Bonobo</name>
    <dbReference type="NCBI Taxonomy" id="9597"/>
    <lineage>
        <taxon>Eukaryota</taxon>
        <taxon>Metazoa</taxon>
        <taxon>Chordata</taxon>
        <taxon>Craniata</taxon>
        <taxon>Vertebrata</taxon>
        <taxon>Euteleostomi</taxon>
        <taxon>Mammalia</taxon>
        <taxon>Eutheria</taxon>
        <taxon>Euarchontoglires</taxon>
        <taxon>Primates</taxon>
        <taxon>Haplorrhini</taxon>
        <taxon>Catarrhini</taxon>
        <taxon>Hominidae</taxon>
        <taxon>Pan</taxon>
    </lineage>
</organism>
<dbReference type="InterPro" id="IPR036322">
    <property type="entry name" value="WD40_repeat_dom_sf"/>
</dbReference>
<proteinExistence type="predicted"/>
<accession>A0A2R9A1V1</accession>
<evidence type="ECO:0000313" key="2">
    <source>
        <dbReference type="Proteomes" id="UP000240080"/>
    </source>
</evidence>
<reference evidence="1" key="2">
    <citation type="submission" date="2025-09" db="UniProtKB">
        <authorList>
            <consortium name="Ensembl"/>
        </authorList>
    </citation>
    <scope>IDENTIFICATION</scope>
</reference>
<dbReference type="SUPFAM" id="SSF50978">
    <property type="entry name" value="WD40 repeat-like"/>
    <property type="match status" value="1"/>
</dbReference>
<dbReference type="PANTHER" id="PTHR19872">
    <property type="entry name" value="UBIQUITIN LIGASE SPECIFICITY FACTOR/HREP PROTEIN"/>
    <property type="match status" value="1"/>
</dbReference>
<dbReference type="PANTHER" id="PTHR19872:SF7">
    <property type="entry name" value="F-BOX AND WD REPEAT DOMAIN CONTAINING PROTEIN 10B-RELATED"/>
    <property type="match status" value="1"/>
</dbReference>
<evidence type="ECO:0000313" key="1">
    <source>
        <dbReference type="Ensembl" id="ENSPPAP00000009873.1"/>
    </source>
</evidence>
<dbReference type="Bgee" id="ENSPPAG00000028169">
    <property type="expression patterns" value="Expressed in testis and 3 other cell types or tissues"/>
</dbReference>
<dbReference type="Ensembl" id="ENSPPAT00000032520.1">
    <property type="protein sequence ID" value="ENSPPAP00000009873.1"/>
    <property type="gene ID" value="ENSPPAG00000028169.1"/>
</dbReference>
<name>A0A2R9A1V1_PANPA</name>
<dbReference type="InterPro" id="IPR015943">
    <property type="entry name" value="WD40/YVTN_repeat-like_dom_sf"/>
</dbReference>
<dbReference type="InterPro" id="IPR051075">
    <property type="entry name" value="SCF_subunit_WD-repeat"/>
</dbReference>
<protein>
    <submittedName>
        <fullName evidence="1">Uncharacterized protein</fullName>
    </submittedName>
</protein>
<dbReference type="SMART" id="SM00320">
    <property type="entry name" value="WD40"/>
    <property type="match status" value="3"/>
</dbReference>
<sequence>WDVDTGKCLKTFRHKDPILATRINDTYIVSSCERGLVKVWHIAMAQLVKTLNGHEGAVKCLFFDQWHRLSGSTDGLVMAWSMVGKYERCLMAFKHPKEVLDVSLLFLRVISACADGKIRIYNFLNGNCMKVIKANGRGDPVLSFFIQGN</sequence>
<dbReference type="InterPro" id="IPR001680">
    <property type="entry name" value="WD40_rpt"/>
</dbReference>